<keyword evidence="1" id="KW-0732">Signal</keyword>
<dbReference type="AlphaFoldDB" id="A0A9W8E7I0"/>
<dbReference type="EMBL" id="JANBQB010000811">
    <property type="protein sequence ID" value="KAJ1973496.1"/>
    <property type="molecule type" value="Genomic_DNA"/>
</dbReference>
<feature type="signal peptide" evidence="1">
    <location>
        <begin position="1"/>
        <end position="16"/>
    </location>
</feature>
<name>A0A9W8E7I0_9FUNG</name>
<evidence type="ECO:0000313" key="2">
    <source>
        <dbReference type="EMBL" id="KAJ1973496.1"/>
    </source>
</evidence>
<feature type="chain" id="PRO_5040765181" description="F-box domain-containing protein" evidence="1">
    <location>
        <begin position="17"/>
        <end position="175"/>
    </location>
</feature>
<accession>A0A9W8E7I0</accession>
<evidence type="ECO:0008006" key="4">
    <source>
        <dbReference type="Google" id="ProtNLM"/>
    </source>
</evidence>
<protein>
    <recommendedName>
        <fullName evidence="4">F-box domain-containing protein</fullName>
    </recommendedName>
</protein>
<evidence type="ECO:0000313" key="3">
    <source>
        <dbReference type="Proteomes" id="UP001151582"/>
    </source>
</evidence>
<reference evidence="2" key="1">
    <citation type="submission" date="2022-07" db="EMBL/GenBank/DDBJ databases">
        <title>Phylogenomic reconstructions and comparative analyses of Kickxellomycotina fungi.</title>
        <authorList>
            <person name="Reynolds N.K."/>
            <person name="Stajich J.E."/>
            <person name="Barry K."/>
            <person name="Grigoriev I.V."/>
            <person name="Crous P."/>
            <person name="Smith M.E."/>
        </authorList>
    </citation>
    <scope>NUCLEOTIDE SEQUENCE</scope>
    <source>
        <strain evidence="2">RSA 567</strain>
    </source>
</reference>
<proteinExistence type="predicted"/>
<organism evidence="2 3">
    <name type="scientific">Dimargaris verticillata</name>
    <dbReference type="NCBI Taxonomy" id="2761393"/>
    <lineage>
        <taxon>Eukaryota</taxon>
        <taxon>Fungi</taxon>
        <taxon>Fungi incertae sedis</taxon>
        <taxon>Zoopagomycota</taxon>
        <taxon>Kickxellomycotina</taxon>
        <taxon>Dimargaritomycetes</taxon>
        <taxon>Dimargaritales</taxon>
        <taxon>Dimargaritaceae</taxon>
        <taxon>Dimargaris</taxon>
    </lineage>
</organism>
<sequence length="175" mass="19588">MRYEITLLLLAAVAMAQPALPDTSESDAVVVGMEQLGLQENLSQNPLATLGNMSSEVLIGILGKAEPKNQRNILTTSRRIHKTITEMWRNVPKEIKAQYLQDPTVSNEDKLRYQSLQQADPSAAQAQLNDYTWRRLQYRWDHGLLPSTGDIISQTQVTVDVVLDALKDGLDRAVF</sequence>
<comment type="caution">
    <text evidence="2">The sequence shown here is derived from an EMBL/GenBank/DDBJ whole genome shotgun (WGS) entry which is preliminary data.</text>
</comment>
<dbReference type="Proteomes" id="UP001151582">
    <property type="component" value="Unassembled WGS sequence"/>
</dbReference>
<keyword evidence="3" id="KW-1185">Reference proteome</keyword>
<gene>
    <name evidence="2" type="ORF">H4R34_005056</name>
</gene>
<evidence type="ECO:0000256" key="1">
    <source>
        <dbReference type="SAM" id="SignalP"/>
    </source>
</evidence>